<dbReference type="EMBL" id="GGMR01001441">
    <property type="protein sequence ID" value="MBY14060.1"/>
    <property type="molecule type" value="Transcribed_RNA"/>
</dbReference>
<reference evidence="2" key="1">
    <citation type="submission" date="2018-04" db="EMBL/GenBank/DDBJ databases">
        <title>Transcriptome of Schizaphis graminum biotype I.</title>
        <authorList>
            <person name="Scully E.D."/>
            <person name="Geib S.M."/>
            <person name="Palmer N.A."/>
            <person name="Koch K."/>
            <person name="Bradshaw J."/>
            <person name="Heng-Moss T."/>
            <person name="Sarath G."/>
        </authorList>
    </citation>
    <scope>NUCLEOTIDE SEQUENCE</scope>
</reference>
<keyword evidence="1" id="KW-0472">Membrane</keyword>
<name>A0A2S2NA71_SCHGA</name>
<sequence>MIIITHCRGVCAIYNIILIIIDYIIILCTYCDDNNNSVPPVWEILHVTSLDGTRNYRCRVDDHLSLDPREQGARPLFSLFPSAAPDVCNIIYTRTEHVIYYIRV</sequence>
<organism evidence="2">
    <name type="scientific">Schizaphis graminum</name>
    <name type="common">Green bug aphid</name>
    <dbReference type="NCBI Taxonomy" id="13262"/>
    <lineage>
        <taxon>Eukaryota</taxon>
        <taxon>Metazoa</taxon>
        <taxon>Ecdysozoa</taxon>
        <taxon>Arthropoda</taxon>
        <taxon>Hexapoda</taxon>
        <taxon>Insecta</taxon>
        <taxon>Pterygota</taxon>
        <taxon>Neoptera</taxon>
        <taxon>Paraneoptera</taxon>
        <taxon>Hemiptera</taxon>
        <taxon>Sternorrhyncha</taxon>
        <taxon>Aphidomorpha</taxon>
        <taxon>Aphidoidea</taxon>
        <taxon>Aphididae</taxon>
        <taxon>Aphidini</taxon>
        <taxon>Schizaphis</taxon>
    </lineage>
</organism>
<dbReference type="AlphaFoldDB" id="A0A2S2NA71"/>
<keyword evidence="1" id="KW-1133">Transmembrane helix</keyword>
<keyword evidence="1" id="KW-0812">Transmembrane</keyword>
<protein>
    <submittedName>
        <fullName evidence="2">Uncharacterized protein</fullName>
    </submittedName>
</protein>
<accession>A0A2S2NA71</accession>
<evidence type="ECO:0000256" key="1">
    <source>
        <dbReference type="SAM" id="Phobius"/>
    </source>
</evidence>
<feature type="transmembrane region" description="Helical" evidence="1">
    <location>
        <begin position="12"/>
        <end position="30"/>
    </location>
</feature>
<gene>
    <name evidence="2" type="ORF">g.116178</name>
</gene>
<evidence type="ECO:0000313" key="2">
    <source>
        <dbReference type="EMBL" id="MBY14060.1"/>
    </source>
</evidence>
<proteinExistence type="predicted"/>